<keyword evidence="5" id="KW-1185">Reference proteome</keyword>
<reference evidence="3 5" key="1">
    <citation type="submission" date="2018-08" db="EMBL/GenBank/DDBJ databases">
        <title>Genomic investigation of the strawberry pathogen Phytophthora fragariae indicates pathogenicity is determined by transcriptional variation in three key races.</title>
        <authorList>
            <person name="Adams T.M."/>
            <person name="Armitage A.D."/>
            <person name="Sobczyk M.K."/>
            <person name="Bates H.J."/>
            <person name="Dunwell J.M."/>
            <person name="Nellist C.F."/>
            <person name="Harrison R.J."/>
        </authorList>
    </citation>
    <scope>NUCLEOTIDE SEQUENCE [LARGE SCALE GENOMIC DNA]</scope>
    <source>
        <strain evidence="2 4">SCRP249</strain>
        <strain evidence="3 5">SCRP333</strain>
    </source>
</reference>
<dbReference type="Proteomes" id="UP000429607">
    <property type="component" value="Unassembled WGS sequence"/>
</dbReference>
<evidence type="ECO:0000313" key="4">
    <source>
        <dbReference type="Proteomes" id="UP000429607"/>
    </source>
</evidence>
<name>A0A6A4FGR9_9STRA</name>
<organism evidence="3 5">
    <name type="scientific">Phytophthora rubi</name>
    <dbReference type="NCBI Taxonomy" id="129364"/>
    <lineage>
        <taxon>Eukaryota</taxon>
        <taxon>Sar</taxon>
        <taxon>Stramenopiles</taxon>
        <taxon>Oomycota</taxon>
        <taxon>Peronosporomycetes</taxon>
        <taxon>Peronosporales</taxon>
        <taxon>Peronosporaceae</taxon>
        <taxon>Phytophthora</taxon>
    </lineage>
</organism>
<feature type="compositionally biased region" description="Low complexity" evidence="1">
    <location>
        <begin position="64"/>
        <end position="102"/>
    </location>
</feature>
<feature type="region of interest" description="Disordered" evidence="1">
    <location>
        <begin position="127"/>
        <end position="159"/>
    </location>
</feature>
<dbReference type="EMBL" id="QXFT01000477">
    <property type="protein sequence ID" value="KAE9342862.1"/>
    <property type="molecule type" value="Genomic_DNA"/>
</dbReference>
<evidence type="ECO:0000313" key="3">
    <source>
        <dbReference type="EMBL" id="KAE9342862.1"/>
    </source>
</evidence>
<sequence>MQVELPLFRHQVRELEFKLKRLKLQRGSPVAGTGKSELPSPRSLQNLVEKGSERTKIPSGTTPAQAATARGAAAAAATQADARGAARSVGGTAQTADAQAGDNFNLGPFRDLRLMKMKLSGGQNATVSLLGQQEGPNRRGPIVHRRETTDADAESAVSK</sequence>
<dbReference type="Proteomes" id="UP000434957">
    <property type="component" value="Unassembled WGS sequence"/>
</dbReference>
<evidence type="ECO:0000313" key="2">
    <source>
        <dbReference type="EMBL" id="KAE9036731.1"/>
    </source>
</evidence>
<dbReference type="AlphaFoldDB" id="A0A6A4FGR9"/>
<evidence type="ECO:0000256" key="1">
    <source>
        <dbReference type="SAM" id="MobiDB-lite"/>
    </source>
</evidence>
<accession>A0A6A4FGR9</accession>
<proteinExistence type="predicted"/>
<evidence type="ECO:0000313" key="5">
    <source>
        <dbReference type="Proteomes" id="UP000434957"/>
    </source>
</evidence>
<gene>
    <name evidence="2" type="ORF">PR001_g8686</name>
    <name evidence="3" type="ORF">PR003_g9252</name>
</gene>
<protein>
    <submittedName>
        <fullName evidence="3">Uncharacterized protein</fullName>
    </submittedName>
</protein>
<feature type="region of interest" description="Disordered" evidence="1">
    <location>
        <begin position="28"/>
        <end position="105"/>
    </location>
</feature>
<dbReference type="EMBL" id="QXFV01000465">
    <property type="protein sequence ID" value="KAE9036731.1"/>
    <property type="molecule type" value="Genomic_DNA"/>
</dbReference>
<comment type="caution">
    <text evidence="3">The sequence shown here is derived from an EMBL/GenBank/DDBJ whole genome shotgun (WGS) entry which is preliminary data.</text>
</comment>